<dbReference type="SUPFAM" id="SSF140453">
    <property type="entry name" value="EsxAB dimer-like"/>
    <property type="match status" value="1"/>
</dbReference>
<keyword evidence="2" id="KW-1185">Reference proteome</keyword>
<dbReference type="Gene3D" id="1.10.287.1060">
    <property type="entry name" value="ESAT-6-like"/>
    <property type="match status" value="1"/>
</dbReference>
<dbReference type="InterPro" id="IPR036689">
    <property type="entry name" value="ESAT-6-like_sf"/>
</dbReference>
<reference evidence="1 2" key="1">
    <citation type="submission" date="2020-06" db="EMBL/GenBank/DDBJ databases">
        <title>Genome mining for natural products.</title>
        <authorList>
            <person name="Zhang B."/>
            <person name="Shi J."/>
            <person name="Ge H."/>
        </authorList>
    </citation>
    <scope>NUCLEOTIDE SEQUENCE [LARGE SCALE GENOMIC DNA]</scope>
    <source>
        <strain evidence="1 2">NA02069</strain>
    </source>
</reference>
<organism evidence="1 2">
    <name type="scientific">Streptomyces chartreusis</name>
    <dbReference type="NCBI Taxonomy" id="1969"/>
    <lineage>
        <taxon>Bacteria</taxon>
        <taxon>Bacillati</taxon>
        <taxon>Actinomycetota</taxon>
        <taxon>Actinomycetes</taxon>
        <taxon>Kitasatosporales</taxon>
        <taxon>Streptomycetaceae</taxon>
        <taxon>Streptomyces</taxon>
    </lineage>
</organism>
<dbReference type="Pfam" id="PF06013">
    <property type="entry name" value="WXG100"/>
    <property type="match status" value="1"/>
</dbReference>
<dbReference type="EMBL" id="CP056041">
    <property type="protein sequence ID" value="QKZ15965.1"/>
    <property type="molecule type" value="Genomic_DNA"/>
</dbReference>
<gene>
    <name evidence="1" type="ORF">HUT05_00200</name>
</gene>
<dbReference type="Proteomes" id="UP000509418">
    <property type="component" value="Chromosome"/>
</dbReference>
<name>A0A7I0Y8Y4_STRCX</name>
<dbReference type="RefSeq" id="WP_176573680.1">
    <property type="nucleotide sequence ID" value="NZ_CP056041.1"/>
</dbReference>
<protein>
    <submittedName>
        <fullName evidence="1">WXG100 family type VII secretion target</fullName>
    </submittedName>
</protein>
<sequence>MADYSLQFDGLETAVTEMGRISRQLNDFLQELQTGTMQAITEWESGARDLFDGQRAVWSRAAADMNTQATNAQNSLNQIIAQYADGERAGVNIWNR</sequence>
<dbReference type="InterPro" id="IPR010310">
    <property type="entry name" value="T7SS_ESAT-6-like"/>
</dbReference>
<accession>A0A7I0Y8Y4</accession>
<proteinExistence type="predicted"/>
<evidence type="ECO:0000313" key="1">
    <source>
        <dbReference type="EMBL" id="QKZ15965.1"/>
    </source>
</evidence>
<evidence type="ECO:0000313" key="2">
    <source>
        <dbReference type="Proteomes" id="UP000509418"/>
    </source>
</evidence>
<dbReference type="AlphaFoldDB" id="A0A7I0Y8Y4"/>